<feature type="region of interest" description="Disordered" evidence="5">
    <location>
        <begin position="222"/>
        <end position="241"/>
    </location>
</feature>
<dbReference type="Pfam" id="PF01363">
    <property type="entry name" value="FYVE"/>
    <property type="match status" value="1"/>
</dbReference>
<feature type="compositionally biased region" description="Polar residues" evidence="5">
    <location>
        <begin position="654"/>
        <end position="670"/>
    </location>
</feature>
<dbReference type="AlphaFoldDB" id="A0A316V3W4"/>
<feature type="compositionally biased region" description="Low complexity" evidence="5">
    <location>
        <begin position="226"/>
        <end position="237"/>
    </location>
</feature>
<feature type="region of interest" description="Disordered" evidence="5">
    <location>
        <begin position="294"/>
        <end position="326"/>
    </location>
</feature>
<dbReference type="PROSITE" id="PS50178">
    <property type="entry name" value="ZF_FYVE"/>
    <property type="match status" value="1"/>
</dbReference>
<evidence type="ECO:0000259" key="6">
    <source>
        <dbReference type="PROSITE" id="PS50178"/>
    </source>
</evidence>
<evidence type="ECO:0000256" key="1">
    <source>
        <dbReference type="ARBA" id="ARBA00022723"/>
    </source>
</evidence>
<evidence type="ECO:0000313" key="7">
    <source>
        <dbReference type="EMBL" id="PWN32249.1"/>
    </source>
</evidence>
<dbReference type="InterPro" id="IPR021565">
    <property type="entry name" value="Rbsn_Rab-bd"/>
</dbReference>
<dbReference type="InParanoid" id="A0A316V3W4"/>
<accession>A0A316V3W4</accession>
<dbReference type="InterPro" id="IPR052727">
    <property type="entry name" value="Rab4/Rab5_effector"/>
</dbReference>
<dbReference type="RefSeq" id="XP_025352551.1">
    <property type="nucleotide sequence ID" value="XM_025501939.1"/>
</dbReference>
<feature type="compositionally biased region" description="Low complexity" evidence="5">
    <location>
        <begin position="95"/>
        <end position="105"/>
    </location>
</feature>
<dbReference type="GO" id="GO:0008270">
    <property type="term" value="F:zinc ion binding"/>
    <property type="evidence" value="ECO:0007669"/>
    <property type="project" value="UniProtKB-KW"/>
</dbReference>
<evidence type="ECO:0000256" key="4">
    <source>
        <dbReference type="PROSITE-ProRule" id="PRU00091"/>
    </source>
</evidence>
<dbReference type="InterPro" id="IPR011011">
    <property type="entry name" value="Znf_FYVE_PHD"/>
</dbReference>
<feature type="compositionally biased region" description="Basic and acidic residues" evidence="5">
    <location>
        <begin position="317"/>
        <end position="326"/>
    </location>
</feature>
<dbReference type="Pfam" id="PF11464">
    <property type="entry name" value="Rbsn"/>
    <property type="match status" value="1"/>
</dbReference>
<dbReference type="SUPFAM" id="SSF140125">
    <property type="entry name" value="Rabenosyn-5 Rab-binding domain-like"/>
    <property type="match status" value="1"/>
</dbReference>
<dbReference type="SMART" id="SM00064">
    <property type="entry name" value="FYVE"/>
    <property type="match status" value="1"/>
</dbReference>
<proteinExistence type="predicted"/>
<dbReference type="Gene3D" id="3.30.40.10">
    <property type="entry name" value="Zinc/RING finger domain, C3HC4 (zinc finger)"/>
    <property type="match status" value="1"/>
</dbReference>
<dbReference type="OrthoDB" id="166134at2759"/>
<feature type="compositionally biased region" description="Low complexity" evidence="5">
    <location>
        <begin position="149"/>
        <end position="160"/>
    </location>
</feature>
<keyword evidence="8" id="KW-1185">Reference proteome</keyword>
<gene>
    <name evidence="7" type="ORF">FA14DRAFT_192484</name>
</gene>
<evidence type="ECO:0000256" key="5">
    <source>
        <dbReference type="SAM" id="MobiDB-lite"/>
    </source>
</evidence>
<dbReference type="InterPro" id="IPR036531">
    <property type="entry name" value="Rbsn_Rab-bd_sf"/>
</dbReference>
<evidence type="ECO:0000256" key="2">
    <source>
        <dbReference type="ARBA" id="ARBA00022771"/>
    </source>
</evidence>
<feature type="region of interest" description="Disordered" evidence="5">
    <location>
        <begin position="654"/>
        <end position="695"/>
    </location>
</feature>
<dbReference type="Proteomes" id="UP000245771">
    <property type="component" value="Unassembled WGS sequence"/>
</dbReference>
<feature type="compositionally biased region" description="Polar residues" evidence="5">
    <location>
        <begin position="1"/>
        <end position="14"/>
    </location>
</feature>
<keyword evidence="1" id="KW-0479">Metal-binding</keyword>
<dbReference type="Gene3D" id="4.10.860.20">
    <property type="entry name" value="Rabenosyn, Rab binding domain"/>
    <property type="match status" value="1"/>
</dbReference>
<dbReference type="STRING" id="1280837.A0A316V3W4"/>
<feature type="region of interest" description="Disordered" evidence="5">
    <location>
        <begin position="1"/>
        <end position="208"/>
    </location>
</feature>
<dbReference type="PANTHER" id="PTHR13510:SF44">
    <property type="entry name" value="RABENOSYN-5"/>
    <property type="match status" value="1"/>
</dbReference>
<feature type="compositionally biased region" description="Polar residues" evidence="5">
    <location>
        <begin position="161"/>
        <end position="203"/>
    </location>
</feature>
<organism evidence="7 8">
    <name type="scientific">Meira miltonrushii</name>
    <dbReference type="NCBI Taxonomy" id="1280837"/>
    <lineage>
        <taxon>Eukaryota</taxon>
        <taxon>Fungi</taxon>
        <taxon>Dikarya</taxon>
        <taxon>Basidiomycota</taxon>
        <taxon>Ustilaginomycotina</taxon>
        <taxon>Exobasidiomycetes</taxon>
        <taxon>Exobasidiales</taxon>
        <taxon>Brachybasidiaceae</taxon>
        <taxon>Meira</taxon>
    </lineage>
</organism>
<feature type="domain" description="FYVE-type" evidence="6">
    <location>
        <begin position="391"/>
        <end position="501"/>
    </location>
</feature>
<feature type="compositionally biased region" description="Polar residues" evidence="5">
    <location>
        <begin position="33"/>
        <end position="88"/>
    </location>
</feature>
<dbReference type="PANTHER" id="PTHR13510">
    <property type="entry name" value="FYVE-FINGER-CONTAINING RAB5 EFFECTOR PROTEIN RABENOSYN-5-RELATED"/>
    <property type="match status" value="1"/>
</dbReference>
<dbReference type="InterPro" id="IPR000306">
    <property type="entry name" value="Znf_FYVE"/>
</dbReference>
<name>A0A316V3W4_9BASI</name>
<dbReference type="EMBL" id="KZ819606">
    <property type="protein sequence ID" value="PWN32249.1"/>
    <property type="molecule type" value="Genomic_DNA"/>
</dbReference>
<keyword evidence="2 4" id="KW-0863">Zinc-finger</keyword>
<evidence type="ECO:0000313" key="8">
    <source>
        <dbReference type="Proteomes" id="UP000245771"/>
    </source>
</evidence>
<dbReference type="CDD" id="cd15737">
    <property type="entry name" value="FYVE2_Vac1p_like"/>
    <property type="match status" value="1"/>
</dbReference>
<dbReference type="InterPro" id="IPR017455">
    <property type="entry name" value="Znf_FYVE-rel"/>
</dbReference>
<dbReference type="GeneID" id="37023720"/>
<evidence type="ECO:0000256" key="3">
    <source>
        <dbReference type="ARBA" id="ARBA00022833"/>
    </source>
</evidence>
<dbReference type="InterPro" id="IPR013083">
    <property type="entry name" value="Znf_RING/FYVE/PHD"/>
</dbReference>
<sequence length="745" mass="80883">MSSSNSNLSYTPYQSHRRAASAVSVGGSRDIPQATSANQSHASADTTYSNQQPIAQRSQVSNTVRPVVSPANSTSQYHQSTNASTNAGSAPPPLRSLSSLKAKPSNGKAKAPDSASPGTHDSKGKSNADQEASSSKAVPVQSPPRRTVSSSLAVPSTSSSGTTKPLNAAAQSDSNRMNGHSKRNSMTASTLPSHNRSISNGSVPVNLPHHMSTAQRLRTVSPLDYSTPSTSSPTQTPNAPLSPVFGATTGGPQNQFDPNGSFYDDGVGRRTAYRAGFQPKGSYRIRTDEFVAARTRRKQGGRGESSRSANNGAQDVEGGKSRSELESQRLERRLEKLFALHYDDTPLFSEEEAFSLAPGWLPGTIRKARLQAEMERRLRDEEMRIVNWEDDKSRKACSICTTPFSFTVRKHHCRLCGRVVCASPHLSLPPGISGPPPTNTEEGKLPADDQVKCSSLVVADDQTGTKIKDVPRWDEASSKHLDAYGRTRGIRICRECKDTILHRQYMLDDGSLPTYVKLYEALKSLQKEIEQSLPEFQEMILGLQKHDAAAALGTADQEESHDPLVQPVQSETLSIAAMKAKNRTTLALQRDAAQARKQLLANFANYDLIAKKIRNLDDEGNASLARLKVAIWTQANTFLQANMFPLQNLPKLQSSSANGKSVRNGSNPSSIKGHKHSSSEAGSTSTTKEDPSAVREQLTVLQQQLTLVRQYAASASKARKFQDASSLNQSARELEVEIDRLQKQL</sequence>
<keyword evidence="3" id="KW-0862">Zinc</keyword>
<protein>
    <submittedName>
        <fullName evidence="7">FYVE-domain-containing protein</fullName>
    </submittedName>
</protein>
<reference evidence="7 8" key="1">
    <citation type="journal article" date="2018" name="Mol. Biol. Evol.">
        <title>Broad Genomic Sampling Reveals a Smut Pathogenic Ancestry of the Fungal Clade Ustilaginomycotina.</title>
        <authorList>
            <person name="Kijpornyongpan T."/>
            <person name="Mondo S.J."/>
            <person name="Barry K."/>
            <person name="Sandor L."/>
            <person name="Lee J."/>
            <person name="Lipzen A."/>
            <person name="Pangilinan J."/>
            <person name="LaButti K."/>
            <person name="Hainaut M."/>
            <person name="Henrissat B."/>
            <person name="Grigoriev I.V."/>
            <person name="Spatafora J.W."/>
            <person name="Aime M.C."/>
        </authorList>
    </citation>
    <scope>NUCLEOTIDE SEQUENCE [LARGE SCALE GENOMIC DNA]</scope>
    <source>
        <strain evidence="7 8">MCA 3882</strain>
    </source>
</reference>
<dbReference type="SUPFAM" id="SSF57903">
    <property type="entry name" value="FYVE/PHD zinc finger"/>
    <property type="match status" value="1"/>
</dbReference>